<keyword evidence="1" id="KW-0812">Transmembrane</keyword>
<protein>
    <recommendedName>
        <fullName evidence="4">Lipoprotein LpqB beta-propeller domain-containing protein</fullName>
    </recommendedName>
</protein>
<organism evidence="2 3">
    <name type="scientific">Nocardioides currus</name>
    <dbReference type="NCBI Taxonomy" id="2133958"/>
    <lineage>
        <taxon>Bacteria</taxon>
        <taxon>Bacillati</taxon>
        <taxon>Actinomycetota</taxon>
        <taxon>Actinomycetes</taxon>
        <taxon>Propionibacteriales</taxon>
        <taxon>Nocardioidaceae</taxon>
        <taxon>Nocardioides</taxon>
    </lineage>
</organism>
<dbReference type="Proteomes" id="UP000244867">
    <property type="component" value="Unassembled WGS sequence"/>
</dbReference>
<evidence type="ECO:0000313" key="2">
    <source>
        <dbReference type="EMBL" id="PUA79000.1"/>
    </source>
</evidence>
<name>A0A2R7YRG8_9ACTN</name>
<evidence type="ECO:0000256" key="1">
    <source>
        <dbReference type="SAM" id="Phobius"/>
    </source>
</evidence>
<comment type="caution">
    <text evidence="2">The sequence shown here is derived from an EMBL/GenBank/DDBJ whole genome shotgun (WGS) entry which is preliminary data.</text>
</comment>
<sequence>MTIPDIRETLTAVRDSVPVPPVDQVAFRARVRGARRRRVAVRAIGVGTAAAVLAAVVTVAPRLVDADGQQVAAQSAAPRIPVAVGGQVRLLGDDGELTGSGSTGTIVGTVDGDVVTLDAGVLSGPGDSRTSGVVAAYASSAGVTYQSDDLSITLPDGRTAPADDPLVAAGDAGWVTQHDRVLTVHGPAGDHVLRLGSDGSRSQPGTVEVGGAIVAVTADGTVGLYDVSGARRAGFLGGVTGAISPDGATYAYAANAEERAAGMRPGLVLHDVATGTTRGVSLGQDAVDLAWHDGRLLVLTEEGTSRTLWECDVLACRSLVTAADGDLSLR</sequence>
<dbReference type="OrthoDB" id="2096352at201174"/>
<gene>
    <name evidence="2" type="ORF">C7S10_21210</name>
</gene>
<keyword evidence="3" id="KW-1185">Reference proteome</keyword>
<proteinExistence type="predicted"/>
<keyword evidence="1" id="KW-0472">Membrane</keyword>
<dbReference type="EMBL" id="PYXZ01000013">
    <property type="protein sequence ID" value="PUA79000.1"/>
    <property type="molecule type" value="Genomic_DNA"/>
</dbReference>
<dbReference type="AlphaFoldDB" id="A0A2R7YRG8"/>
<feature type="transmembrane region" description="Helical" evidence="1">
    <location>
        <begin position="39"/>
        <end position="60"/>
    </location>
</feature>
<reference evidence="2 3" key="1">
    <citation type="submission" date="2018-03" db="EMBL/GenBank/DDBJ databases">
        <authorList>
            <person name="Keele B.F."/>
        </authorList>
    </citation>
    <scope>NUCLEOTIDE SEQUENCE [LARGE SCALE GENOMIC DNA]</scope>
    <source>
        <strain evidence="2 3">IB-3</strain>
    </source>
</reference>
<evidence type="ECO:0000313" key="3">
    <source>
        <dbReference type="Proteomes" id="UP000244867"/>
    </source>
</evidence>
<accession>A0A2R7YRG8</accession>
<evidence type="ECO:0008006" key="4">
    <source>
        <dbReference type="Google" id="ProtNLM"/>
    </source>
</evidence>
<dbReference type="SUPFAM" id="SSF82171">
    <property type="entry name" value="DPP6 N-terminal domain-like"/>
    <property type="match status" value="1"/>
</dbReference>
<dbReference type="RefSeq" id="WP_108346799.1">
    <property type="nucleotide sequence ID" value="NZ_PYXZ01000013.1"/>
</dbReference>
<keyword evidence="1" id="KW-1133">Transmembrane helix</keyword>